<proteinExistence type="predicted"/>
<keyword evidence="1" id="KW-0808">Transferase</keyword>
<evidence type="ECO:0000259" key="3">
    <source>
        <dbReference type="PROSITE" id="PS51186"/>
    </source>
</evidence>
<dbReference type="PANTHER" id="PTHR43877:SF1">
    <property type="entry name" value="ACETYLTRANSFERASE"/>
    <property type="match status" value="1"/>
</dbReference>
<dbReference type="SUPFAM" id="SSF55729">
    <property type="entry name" value="Acyl-CoA N-acyltransferases (Nat)"/>
    <property type="match status" value="2"/>
</dbReference>
<evidence type="ECO:0000256" key="2">
    <source>
        <dbReference type="ARBA" id="ARBA00023315"/>
    </source>
</evidence>
<dbReference type="CDD" id="cd04301">
    <property type="entry name" value="NAT_SF"/>
    <property type="match status" value="2"/>
</dbReference>
<organism evidence="4 5">
    <name type="scientific">Microbacterium maritypicum</name>
    <name type="common">Microbacterium liquefaciens</name>
    <dbReference type="NCBI Taxonomy" id="33918"/>
    <lineage>
        <taxon>Bacteria</taxon>
        <taxon>Bacillati</taxon>
        <taxon>Actinomycetota</taxon>
        <taxon>Actinomycetes</taxon>
        <taxon>Micrococcales</taxon>
        <taxon>Microbacteriaceae</taxon>
        <taxon>Microbacterium</taxon>
    </lineage>
</organism>
<comment type="caution">
    <text evidence="4">The sequence shown here is derived from an EMBL/GenBank/DDBJ whole genome shotgun (WGS) entry which is preliminary data.</text>
</comment>
<dbReference type="GO" id="GO:0016747">
    <property type="term" value="F:acyltransferase activity, transferring groups other than amino-acyl groups"/>
    <property type="evidence" value="ECO:0007669"/>
    <property type="project" value="InterPro"/>
</dbReference>
<evidence type="ECO:0000256" key="1">
    <source>
        <dbReference type="ARBA" id="ARBA00022679"/>
    </source>
</evidence>
<dbReference type="Gene3D" id="3.40.630.30">
    <property type="match status" value="1"/>
</dbReference>
<dbReference type="Pfam" id="PF00583">
    <property type="entry name" value="Acetyltransf_1"/>
    <property type="match status" value="2"/>
</dbReference>
<keyword evidence="2" id="KW-0012">Acyltransferase</keyword>
<evidence type="ECO:0000313" key="5">
    <source>
        <dbReference type="Proteomes" id="UP000317410"/>
    </source>
</evidence>
<dbReference type="Proteomes" id="UP000317410">
    <property type="component" value="Unassembled WGS sequence"/>
</dbReference>
<dbReference type="InterPro" id="IPR000182">
    <property type="entry name" value="GNAT_dom"/>
</dbReference>
<name>A0A4Y4B3H8_MICMQ</name>
<accession>A0A4Y4B3H8</accession>
<dbReference type="PANTHER" id="PTHR43877">
    <property type="entry name" value="AMINOALKYLPHOSPHONATE N-ACETYLTRANSFERASE-RELATED-RELATED"/>
    <property type="match status" value="1"/>
</dbReference>
<dbReference type="EMBL" id="BJNQ01000001">
    <property type="protein sequence ID" value="GEC73972.1"/>
    <property type="molecule type" value="Genomic_DNA"/>
</dbReference>
<sequence>MSNIRIRDVDPRDVAELLRWNGILRDGYSAGRQKVWSRSDEATRLQFQSPHPTRRSVLLLAEIDEVPVGAAEAHVHPGEPADVEIAVLDAFRHRGVARALLHAIRNALRGTATMMRTETYSDAGVSFARSEGLQVGVRESRQVVDLPVSTKTLDRLPTALADVDIVSWVGACPDELLDDWARLRAHMSEDVPMGDLTRTPAPADVAAVRRNEERMSEQGYALVRSVARADGEAVGYTEILLSRPDPKIVLQDDTFVAQRVRGRGIGRALKVANLRRLMSLPESSDSRFLQTYTALTNAPMLALNRSVGFEEVDVLTILEGPLG</sequence>
<reference evidence="4 5" key="1">
    <citation type="submission" date="2019-06" db="EMBL/GenBank/DDBJ databases">
        <title>Whole genome shotgun sequence of Microbacterium liquefaciens NBRC 15037.</title>
        <authorList>
            <person name="Hosoyama A."/>
            <person name="Uohara A."/>
            <person name="Ohji S."/>
            <person name="Ichikawa N."/>
        </authorList>
    </citation>
    <scope>NUCLEOTIDE SEQUENCE [LARGE SCALE GENOMIC DNA]</scope>
    <source>
        <strain evidence="4 5">NBRC 15037</strain>
    </source>
</reference>
<evidence type="ECO:0000313" key="4">
    <source>
        <dbReference type="EMBL" id="GEC73972.1"/>
    </source>
</evidence>
<dbReference type="PROSITE" id="PS51186">
    <property type="entry name" value="GNAT"/>
    <property type="match status" value="1"/>
</dbReference>
<dbReference type="InterPro" id="IPR016181">
    <property type="entry name" value="Acyl_CoA_acyltransferase"/>
</dbReference>
<dbReference type="RefSeq" id="WP_055875522.1">
    <property type="nucleotide sequence ID" value="NZ_BJNQ01000001.1"/>
</dbReference>
<protein>
    <recommendedName>
        <fullName evidence="3">N-acetyltransferase domain-containing protein</fullName>
    </recommendedName>
</protein>
<dbReference type="InterPro" id="IPR050832">
    <property type="entry name" value="Bact_Acetyltransf"/>
</dbReference>
<gene>
    <name evidence="4" type="ORF">MLI01_01170</name>
</gene>
<dbReference type="AlphaFoldDB" id="A0A4Y4B3H8"/>
<feature type="domain" description="N-acetyltransferase" evidence="3">
    <location>
        <begin position="4"/>
        <end position="154"/>
    </location>
</feature>